<feature type="compositionally biased region" description="Basic and acidic residues" evidence="1">
    <location>
        <begin position="1"/>
        <end position="12"/>
    </location>
</feature>
<evidence type="ECO:0000256" key="1">
    <source>
        <dbReference type="SAM" id="MobiDB-lite"/>
    </source>
</evidence>
<evidence type="ECO:0000313" key="2">
    <source>
        <dbReference type="EnsemblProtists" id="HpaP810050"/>
    </source>
</evidence>
<feature type="region of interest" description="Disordered" evidence="1">
    <location>
        <begin position="80"/>
        <end position="110"/>
    </location>
</feature>
<name>M4BU63_HYAAE</name>
<dbReference type="HOGENOM" id="CLU_864501_0_0_1"/>
<feature type="region of interest" description="Disordered" evidence="1">
    <location>
        <begin position="298"/>
        <end position="322"/>
    </location>
</feature>
<keyword evidence="3" id="KW-1185">Reference proteome</keyword>
<feature type="compositionally biased region" description="Basic and acidic residues" evidence="1">
    <location>
        <begin position="32"/>
        <end position="52"/>
    </location>
</feature>
<evidence type="ECO:0000313" key="3">
    <source>
        <dbReference type="Proteomes" id="UP000011713"/>
    </source>
</evidence>
<dbReference type="AlphaFoldDB" id="M4BU63"/>
<organism evidence="2 3">
    <name type="scientific">Hyaloperonospora arabidopsidis (strain Emoy2)</name>
    <name type="common">Downy mildew agent</name>
    <name type="synonym">Peronospora arabidopsidis</name>
    <dbReference type="NCBI Taxonomy" id="559515"/>
    <lineage>
        <taxon>Eukaryota</taxon>
        <taxon>Sar</taxon>
        <taxon>Stramenopiles</taxon>
        <taxon>Oomycota</taxon>
        <taxon>Peronosporomycetes</taxon>
        <taxon>Peronosporales</taxon>
        <taxon>Peronosporaceae</taxon>
        <taxon>Hyaloperonospora</taxon>
    </lineage>
</organism>
<reference evidence="3" key="1">
    <citation type="journal article" date="2010" name="Science">
        <title>Signatures of adaptation to obligate biotrophy in the Hyaloperonospora arabidopsidis genome.</title>
        <authorList>
            <person name="Baxter L."/>
            <person name="Tripathy S."/>
            <person name="Ishaque N."/>
            <person name="Boot N."/>
            <person name="Cabral A."/>
            <person name="Kemen E."/>
            <person name="Thines M."/>
            <person name="Ah-Fong A."/>
            <person name="Anderson R."/>
            <person name="Badejoko W."/>
            <person name="Bittner-Eddy P."/>
            <person name="Boore J.L."/>
            <person name="Chibucos M.C."/>
            <person name="Coates M."/>
            <person name="Dehal P."/>
            <person name="Delehaunty K."/>
            <person name="Dong S."/>
            <person name="Downton P."/>
            <person name="Dumas B."/>
            <person name="Fabro G."/>
            <person name="Fronick C."/>
            <person name="Fuerstenberg S.I."/>
            <person name="Fulton L."/>
            <person name="Gaulin E."/>
            <person name="Govers F."/>
            <person name="Hughes L."/>
            <person name="Humphray S."/>
            <person name="Jiang R.H."/>
            <person name="Judelson H."/>
            <person name="Kamoun S."/>
            <person name="Kyung K."/>
            <person name="Meijer H."/>
            <person name="Minx P."/>
            <person name="Morris P."/>
            <person name="Nelson J."/>
            <person name="Phuntumart V."/>
            <person name="Qutob D."/>
            <person name="Rehmany A."/>
            <person name="Rougon-Cardoso A."/>
            <person name="Ryden P."/>
            <person name="Torto-Alalibo T."/>
            <person name="Studholme D."/>
            <person name="Wang Y."/>
            <person name="Win J."/>
            <person name="Wood J."/>
            <person name="Clifton S.W."/>
            <person name="Rogers J."/>
            <person name="Van den Ackerveken G."/>
            <person name="Jones J.D."/>
            <person name="McDowell J.M."/>
            <person name="Beynon J."/>
            <person name="Tyler B.M."/>
        </authorList>
    </citation>
    <scope>NUCLEOTIDE SEQUENCE [LARGE SCALE GENOMIC DNA]</scope>
    <source>
        <strain evidence="3">Emoy2</strain>
    </source>
</reference>
<reference evidence="2" key="2">
    <citation type="submission" date="2015-06" db="UniProtKB">
        <authorList>
            <consortium name="EnsemblProtists"/>
        </authorList>
    </citation>
    <scope>IDENTIFICATION</scope>
    <source>
        <strain evidence="2">Emoy2</strain>
    </source>
</reference>
<accession>M4BU63</accession>
<protein>
    <submittedName>
        <fullName evidence="2">Uncharacterized protein</fullName>
    </submittedName>
</protein>
<dbReference type="Proteomes" id="UP000011713">
    <property type="component" value="Unassembled WGS sequence"/>
</dbReference>
<dbReference type="VEuPathDB" id="FungiDB:HpaG810050"/>
<dbReference type="EnsemblProtists" id="HpaT810050">
    <property type="protein sequence ID" value="HpaP810050"/>
    <property type="gene ID" value="HpaG810050"/>
</dbReference>
<dbReference type="InParanoid" id="M4BU63"/>
<proteinExistence type="predicted"/>
<dbReference type="EMBL" id="JH597910">
    <property type="status" value="NOT_ANNOTATED_CDS"/>
    <property type="molecule type" value="Genomic_DNA"/>
</dbReference>
<feature type="region of interest" description="Disordered" evidence="1">
    <location>
        <begin position="1"/>
        <end position="64"/>
    </location>
</feature>
<sequence>MKMDKSDGHITEMPKGQKTYMAKAERNCVVTKSERAPRESDDQPPHESDRPPRMPTTEAITPAPVSTMLRKSCCDYSLGGAEESASEGVPSTRGKTSVRPSRRSGRQRAACPRGGKWWGVFGLLVKEHQTRNELSYTGRLETGFCVNDSATTLCAPEREGETRARLTTLDLVGVWFDGLRHARRSNERQNVNGFSSTRTRRWPVYVRKVDSATSTTPRSAEETARTYTFASTRYRCTCKHTSVFAIATARRSFSRATDARRRRPVFLERVVTMTMTTTTTFIQPPRVARRRLRLLQCGRRAQGAERSQKRQPVNSARRHYAS</sequence>